<sequence length="95" mass="10807">MARDQFIKRNPLCIGCLAAFNDPVPTEVVDHVEPHKGDTAKFWNSELWQASCDWHHKTVKAQLEALYAQGRAKLADLWLNSPRAIKLSLLLKRQG</sequence>
<dbReference type="KEGG" id="tso:IZ6_07650"/>
<dbReference type="RefSeq" id="WP_225873992.1">
    <property type="nucleotide sequence ID" value="NZ_AP023361.1"/>
</dbReference>
<name>A0A6S6QSW7_9HYPH</name>
<dbReference type="Proteomes" id="UP000515317">
    <property type="component" value="Chromosome"/>
</dbReference>
<evidence type="ECO:0000313" key="1">
    <source>
        <dbReference type="EMBL" id="BCJ90030.1"/>
    </source>
</evidence>
<gene>
    <name evidence="1" type="ORF">IZ6_07650</name>
</gene>
<keyword evidence="2" id="KW-1185">Reference proteome</keyword>
<dbReference type="EMBL" id="AP023361">
    <property type="protein sequence ID" value="BCJ90030.1"/>
    <property type="molecule type" value="Genomic_DNA"/>
</dbReference>
<evidence type="ECO:0008006" key="3">
    <source>
        <dbReference type="Google" id="ProtNLM"/>
    </source>
</evidence>
<proteinExistence type="predicted"/>
<protein>
    <recommendedName>
        <fullName evidence="3">HNH endonuclease</fullName>
    </recommendedName>
</protein>
<evidence type="ECO:0000313" key="2">
    <source>
        <dbReference type="Proteomes" id="UP000515317"/>
    </source>
</evidence>
<organism evidence="1 2">
    <name type="scientific">Terrihabitans soli</name>
    <dbReference type="NCBI Taxonomy" id="708113"/>
    <lineage>
        <taxon>Bacteria</taxon>
        <taxon>Pseudomonadati</taxon>
        <taxon>Pseudomonadota</taxon>
        <taxon>Alphaproteobacteria</taxon>
        <taxon>Hyphomicrobiales</taxon>
        <taxon>Terrihabitans</taxon>
    </lineage>
</organism>
<dbReference type="AlphaFoldDB" id="A0A6S6QSW7"/>
<reference evidence="1 2" key="1">
    <citation type="submission" date="2020-08" db="EMBL/GenBank/DDBJ databases">
        <title>Genome sequence of Rhizobiales bacterium strain IZ6.</title>
        <authorList>
            <person name="Nakai R."/>
            <person name="Naganuma T."/>
        </authorList>
    </citation>
    <scope>NUCLEOTIDE SEQUENCE [LARGE SCALE GENOMIC DNA]</scope>
    <source>
        <strain evidence="1 2">IZ6</strain>
    </source>
</reference>
<accession>A0A6S6QSW7</accession>